<dbReference type="Proteomes" id="UP001529510">
    <property type="component" value="Unassembled WGS sequence"/>
</dbReference>
<name>A0ABD0NX48_CIRMR</name>
<dbReference type="PANTHER" id="PTHR45632">
    <property type="entry name" value="LD33804P"/>
    <property type="match status" value="1"/>
</dbReference>
<gene>
    <name evidence="2" type="ORF">M9458_038203</name>
</gene>
<evidence type="ECO:0000259" key="1">
    <source>
        <dbReference type="Pfam" id="PF07707"/>
    </source>
</evidence>
<organism evidence="2 3">
    <name type="scientific">Cirrhinus mrigala</name>
    <name type="common">Mrigala</name>
    <dbReference type="NCBI Taxonomy" id="683832"/>
    <lineage>
        <taxon>Eukaryota</taxon>
        <taxon>Metazoa</taxon>
        <taxon>Chordata</taxon>
        <taxon>Craniata</taxon>
        <taxon>Vertebrata</taxon>
        <taxon>Euteleostomi</taxon>
        <taxon>Actinopterygii</taxon>
        <taxon>Neopterygii</taxon>
        <taxon>Teleostei</taxon>
        <taxon>Ostariophysi</taxon>
        <taxon>Cypriniformes</taxon>
        <taxon>Cyprinidae</taxon>
        <taxon>Labeoninae</taxon>
        <taxon>Labeonini</taxon>
        <taxon>Cirrhinus</taxon>
    </lineage>
</organism>
<evidence type="ECO:0000313" key="2">
    <source>
        <dbReference type="EMBL" id="KAL0166359.1"/>
    </source>
</evidence>
<proteinExistence type="predicted"/>
<feature type="non-terminal residue" evidence="2">
    <location>
        <position position="1"/>
    </location>
</feature>
<reference evidence="2 3" key="1">
    <citation type="submission" date="2024-05" db="EMBL/GenBank/DDBJ databases">
        <title>Genome sequencing and assembly of Indian major carp, Cirrhinus mrigala (Hamilton, 1822).</title>
        <authorList>
            <person name="Mohindra V."/>
            <person name="Chowdhury L.M."/>
            <person name="Lal K."/>
            <person name="Jena J.K."/>
        </authorList>
    </citation>
    <scope>NUCLEOTIDE SEQUENCE [LARGE SCALE GENOMIC DNA]</scope>
    <source>
        <strain evidence="2">CM1030</strain>
        <tissue evidence="2">Blood</tissue>
    </source>
</reference>
<feature type="non-terminal residue" evidence="2">
    <location>
        <position position="87"/>
    </location>
</feature>
<sequence>TLQIPHLLQMCMDFLMAELNVHTCVYVWNIGAAYGLMPVREAARRYILENFAQFSETTQFNQLTLEQITSFLQDDSLSLPSEVTTFQ</sequence>
<protein>
    <recommendedName>
        <fullName evidence="1">BACK domain-containing protein</fullName>
    </recommendedName>
</protein>
<dbReference type="PANTHER" id="PTHR45632:SF18">
    <property type="entry name" value="KELCH-LIKE FAMILY MEMBER 43"/>
    <property type="match status" value="1"/>
</dbReference>
<dbReference type="Pfam" id="PF07707">
    <property type="entry name" value="BACK"/>
    <property type="match status" value="1"/>
</dbReference>
<dbReference type="AlphaFoldDB" id="A0ABD0NX48"/>
<feature type="domain" description="BACK" evidence="1">
    <location>
        <begin position="24"/>
        <end position="87"/>
    </location>
</feature>
<evidence type="ECO:0000313" key="3">
    <source>
        <dbReference type="Proteomes" id="UP001529510"/>
    </source>
</evidence>
<dbReference type="EMBL" id="JAMKFB020000019">
    <property type="protein sequence ID" value="KAL0166359.1"/>
    <property type="molecule type" value="Genomic_DNA"/>
</dbReference>
<comment type="caution">
    <text evidence="2">The sequence shown here is derived from an EMBL/GenBank/DDBJ whole genome shotgun (WGS) entry which is preliminary data.</text>
</comment>
<accession>A0ABD0NX48</accession>
<keyword evidence="3" id="KW-1185">Reference proteome</keyword>
<dbReference type="InterPro" id="IPR011705">
    <property type="entry name" value="BACK"/>
</dbReference>
<dbReference type="Gene3D" id="1.25.40.420">
    <property type="match status" value="1"/>
</dbReference>